<dbReference type="PANTHER" id="PTHR21621">
    <property type="entry name" value="RIBOSOMAL PROTEIN S6 MODIFICATION PROTEIN"/>
    <property type="match status" value="1"/>
</dbReference>
<dbReference type="GO" id="GO:0046872">
    <property type="term" value="F:metal ion binding"/>
    <property type="evidence" value="ECO:0007669"/>
    <property type="project" value="InterPro"/>
</dbReference>
<organism evidence="3 4">
    <name type="scientific">Hyphococcus flavus</name>
    <dbReference type="NCBI Taxonomy" id="1866326"/>
    <lineage>
        <taxon>Bacteria</taxon>
        <taxon>Pseudomonadati</taxon>
        <taxon>Pseudomonadota</taxon>
        <taxon>Alphaproteobacteria</taxon>
        <taxon>Parvularculales</taxon>
        <taxon>Parvularculaceae</taxon>
        <taxon>Hyphococcus</taxon>
    </lineage>
</organism>
<dbReference type="PROSITE" id="PS50975">
    <property type="entry name" value="ATP_GRASP"/>
    <property type="match status" value="1"/>
</dbReference>
<dbReference type="Proteomes" id="UP001214043">
    <property type="component" value="Chromosome"/>
</dbReference>
<dbReference type="EMBL" id="CP118166">
    <property type="protein sequence ID" value="WDI30456.1"/>
    <property type="molecule type" value="Genomic_DNA"/>
</dbReference>
<evidence type="ECO:0000313" key="4">
    <source>
        <dbReference type="Proteomes" id="UP001214043"/>
    </source>
</evidence>
<keyword evidence="1" id="KW-0547">Nucleotide-binding</keyword>
<dbReference type="PANTHER" id="PTHR21621:SF0">
    <property type="entry name" value="BETA-CITRYLGLUTAMATE SYNTHASE B-RELATED"/>
    <property type="match status" value="1"/>
</dbReference>
<gene>
    <name evidence="3" type="ORF">PUV54_10855</name>
</gene>
<evidence type="ECO:0000256" key="1">
    <source>
        <dbReference type="PROSITE-ProRule" id="PRU00409"/>
    </source>
</evidence>
<dbReference type="InterPro" id="IPR039523">
    <property type="entry name" value="RimK-rel_E_lig_ATP-grasp"/>
</dbReference>
<dbReference type="GO" id="GO:0018169">
    <property type="term" value="F:ribosomal S6-glutamic acid ligase activity"/>
    <property type="evidence" value="ECO:0007669"/>
    <property type="project" value="TreeGrafter"/>
</dbReference>
<dbReference type="GO" id="GO:0009432">
    <property type="term" value="P:SOS response"/>
    <property type="evidence" value="ECO:0007669"/>
    <property type="project" value="TreeGrafter"/>
</dbReference>
<dbReference type="Gene3D" id="3.30.470.20">
    <property type="entry name" value="ATP-grasp fold, B domain"/>
    <property type="match status" value="1"/>
</dbReference>
<dbReference type="GO" id="GO:0005524">
    <property type="term" value="F:ATP binding"/>
    <property type="evidence" value="ECO:0007669"/>
    <property type="project" value="UniProtKB-UniRule"/>
</dbReference>
<name>A0AAE9ZGJ8_9PROT</name>
<keyword evidence="4" id="KW-1185">Reference proteome</keyword>
<dbReference type="NCBIfam" id="TIGR02291">
    <property type="entry name" value="rimK_rel_E_lig"/>
    <property type="match status" value="1"/>
</dbReference>
<dbReference type="InterPro" id="IPR011761">
    <property type="entry name" value="ATP-grasp"/>
</dbReference>
<sequence>MFRTYQALKRNGVIGINERNVRFVNSLNARKFLIRVDDKELTKLLAKDAGIPTPELYGVIKNARDMRRLAEFIDHSDGFVIKPAMGSQGKGIMVVDGPLKGGWRLSSGRRTDLEAMKYQINNMLSGMYSLGGQPDKALIEYRVKFDDVFGQVSYKGVPDIRVIVLKGVPVFAMLRLPTAESDGKANLHKGGVGAGIDLATGRTKRAMQHDQFVEIHPDTGYPLEDIQTPYWGDILLMAAKSYEMTELGYVGVDIVLDRDKGPLLLELNARPGISIQIANRVGLRFVLDKAEALGREARTPEERVEIAKTLC</sequence>
<proteinExistence type="predicted"/>
<dbReference type="RefSeq" id="WP_274492258.1">
    <property type="nucleotide sequence ID" value="NZ_CP118166.1"/>
</dbReference>
<dbReference type="InterPro" id="IPR011758">
    <property type="entry name" value="RimK-rel_E_lig"/>
</dbReference>
<evidence type="ECO:0000259" key="2">
    <source>
        <dbReference type="PROSITE" id="PS50975"/>
    </source>
</evidence>
<evidence type="ECO:0000313" key="3">
    <source>
        <dbReference type="EMBL" id="WDI30456.1"/>
    </source>
</evidence>
<dbReference type="InterPro" id="IPR013815">
    <property type="entry name" value="ATP_grasp_subdomain_1"/>
</dbReference>
<reference evidence="3" key="1">
    <citation type="submission" date="2023-02" db="EMBL/GenBank/DDBJ databases">
        <title>Genome sequence of Hyphococcus flavus.</title>
        <authorList>
            <person name="Rong J.-C."/>
            <person name="Zhao Q."/>
            <person name="Yi M."/>
            <person name="Wu J.-Y."/>
        </authorList>
    </citation>
    <scope>NUCLEOTIDE SEQUENCE</scope>
    <source>
        <strain evidence="3">MCCC 1K03223</strain>
    </source>
</reference>
<protein>
    <submittedName>
        <fullName evidence="3">Alpha-L-glutamate ligase-like protein</fullName>
    </submittedName>
</protein>
<feature type="domain" description="ATP-grasp" evidence="2">
    <location>
        <begin position="43"/>
        <end position="294"/>
    </location>
</feature>
<accession>A0AAE9ZGJ8</accession>
<dbReference type="AlphaFoldDB" id="A0AAE9ZGJ8"/>
<keyword evidence="3" id="KW-0436">Ligase</keyword>
<dbReference type="KEGG" id="hfl:PUV54_10855"/>
<dbReference type="GO" id="GO:0005737">
    <property type="term" value="C:cytoplasm"/>
    <property type="evidence" value="ECO:0007669"/>
    <property type="project" value="TreeGrafter"/>
</dbReference>
<dbReference type="Pfam" id="PF14397">
    <property type="entry name" value="ATPgrasp_ST"/>
    <property type="match status" value="1"/>
</dbReference>
<keyword evidence="1" id="KW-0067">ATP-binding</keyword>
<dbReference type="SUPFAM" id="SSF56059">
    <property type="entry name" value="Glutathione synthetase ATP-binding domain-like"/>
    <property type="match status" value="1"/>
</dbReference>
<dbReference type="Gene3D" id="3.30.1490.20">
    <property type="entry name" value="ATP-grasp fold, A domain"/>
    <property type="match status" value="1"/>
</dbReference>